<dbReference type="InterPro" id="IPR036513">
    <property type="entry name" value="STAS_dom_sf"/>
</dbReference>
<dbReference type="RefSeq" id="WP_022943708.1">
    <property type="nucleotide sequence ID" value="NZ_CP023396.1"/>
</dbReference>
<evidence type="ECO:0000313" key="2">
    <source>
        <dbReference type="EMBL" id="KJZ01618.1"/>
    </source>
</evidence>
<proteinExistence type="predicted"/>
<accession>A0A0F4PTK5</accession>
<protein>
    <recommendedName>
        <fullName evidence="1">STAS domain-containing protein</fullName>
    </recommendedName>
</protein>
<dbReference type="AlphaFoldDB" id="A0A0F4PTK5"/>
<dbReference type="PATRIC" id="fig|151081.8.peg.1438"/>
<dbReference type="Proteomes" id="UP000033664">
    <property type="component" value="Unassembled WGS sequence"/>
</dbReference>
<dbReference type="PANTHER" id="PTHR35849:SF2">
    <property type="entry name" value="BLR2341 PROTEIN"/>
    <property type="match status" value="1"/>
</dbReference>
<dbReference type="InterPro" id="IPR052746">
    <property type="entry name" value="MlaB_ABC_Transporter"/>
</dbReference>
<dbReference type="PANTHER" id="PTHR35849">
    <property type="entry name" value="BLR2341 PROTEIN"/>
    <property type="match status" value="1"/>
</dbReference>
<dbReference type="eggNOG" id="ENOG5032Y5J">
    <property type="taxonomic scope" value="Bacteria"/>
</dbReference>
<dbReference type="GeneID" id="58227118"/>
<gene>
    <name evidence="2" type="ORF">TW72_01295</name>
</gene>
<evidence type="ECO:0000259" key="1">
    <source>
        <dbReference type="PROSITE" id="PS50801"/>
    </source>
</evidence>
<sequence length="89" mass="9664">MFRLPNELTISQVENLQAELLKQLQQGSDLCLDMSDVTRADTACIQLLCALQKALQLGDHSITWEGSSEALINACQSLGVANYLALNGN</sequence>
<dbReference type="InterPro" id="IPR058548">
    <property type="entry name" value="MlaB-like_STAS"/>
</dbReference>
<dbReference type="Gene3D" id="3.30.750.24">
    <property type="entry name" value="STAS domain"/>
    <property type="match status" value="1"/>
</dbReference>
<dbReference type="SUPFAM" id="SSF52091">
    <property type="entry name" value="SpoIIaa-like"/>
    <property type="match status" value="1"/>
</dbReference>
<reference evidence="2 3" key="1">
    <citation type="journal article" date="2015" name="BMC Genomics">
        <title>Genome mining reveals unlocked bioactive potential of marine Gram-negative bacteria.</title>
        <authorList>
            <person name="Machado H."/>
            <person name="Sonnenschein E.C."/>
            <person name="Melchiorsen J."/>
            <person name="Gram L."/>
        </authorList>
    </citation>
    <scope>NUCLEOTIDE SEQUENCE [LARGE SCALE GENOMIC DNA]</scope>
    <source>
        <strain evidence="2 3">S3137</strain>
    </source>
</reference>
<dbReference type="PROSITE" id="PS50801">
    <property type="entry name" value="STAS"/>
    <property type="match status" value="1"/>
</dbReference>
<dbReference type="EMBL" id="JXXZ01000002">
    <property type="protein sequence ID" value="KJZ01618.1"/>
    <property type="molecule type" value="Genomic_DNA"/>
</dbReference>
<name>A0A0F4PTK5_9GAMM</name>
<feature type="domain" description="STAS" evidence="1">
    <location>
        <begin position="1"/>
        <end position="89"/>
    </location>
</feature>
<dbReference type="OrthoDB" id="6308343at2"/>
<keyword evidence="3" id="KW-1185">Reference proteome</keyword>
<comment type="caution">
    <text evidence="2">The sequence shown here is derived from an EMBL/GenBank/DDBJ whole genome shotgun (WGS) entry which is preliminary data.</text>
</comment>
<organism evidence="2 3">
    <name type="scientific">Pseudoalteromonas ruthenica</name>
    <dbReference type="NCBI Taxonomy" id="151081"/>
    <lineage>
        <taxon>Bacteria</taxon>
        <taxon>Pseudomonadati</taxon>
        <taxon>Pseudomonadota</taxon>
        <taxon>Gammaproteobacteria</taxon>
        <taxon>Alteromonadales</taxon>
        <taxon>Pseudoalteromonadaceae</taxon>
        <taxon>Pseudoalteromonas</taxon>
    </lineage>
</organism>
<dbReference type="InterPro" id="IPR002645">
    <property type="entry name" value="STAS_dom"/>
</dbReference>
<dbReference type="Pfam" id="PF13466">
    <property type="entry name" value="STAS_2"/>
    <property type="match status" value="1"/>
</dbReference>
<evidence type="ECO:0000313" key="3">
    <source>
        <dbReference type="Proteomes" id="UP000033664"/>
    </source>
</evidence>